<evidence type="ECO:0000313" key="2">
    <source>
        <dbReference type="Proteomes" id="UP000282125"/>
    </source>
</evidence>
<keyword evidence="2" id="KW-1185">Reference proteome</keyword>
<dbReference type="RefSeq" id="WP_124966278.1">
    <property type="nucleotide sequence ID" value="NZ_RRAZ01000031.1"/>
</dbReference>
<dbReference type="Proteomes" id="UP000282125">
    <property type="component" value="Unassembled WGS sequence"/>
</dbReference>
<protein>
    <submittedName>
        <fullName evidence="1">Uncharacterized protein</fullName>
    </submittedName>
</protein>
<organism evidence="1 2">
    <name type="scientific">Falsigemmobacter faecalis</name>
    <dbReference type="NCBI Taxonomy" id="2488730"/>
    <lineage>
        <taxon>Bacteria</taxon>
        <taxon>Pseudomonadati</taxon>
        <taxon>Pseudomonadota</taxon>
        <taxon>Alphaproteobacteria</taxon>
        <taxon>Rhodobacterales</taxon>
        <taxon>Paracoccaceae</taxon>
        <taxon>Falsigemmobacter</taxon>
    </lineage>
</organism>
<proteinExistence type="predicted"/>
<accession>A0A3P3DCW7</accession>
<evidence type="ECO:0000313" key="1">
    <source>
        <dbReference type="EMBL" id="RRH71272.1"/>
    </source>
</evidence>
<sequence>MITPALGPRPIMAIARGQDLLWVWAPAHLPAPFWAGGFAPPPFVAGHLLSSGAAGFWPDIETARL</sequence>
<name>A0A3P3DCW7_9RHOB</name>
<comment type="caution">
    <text evidence="1">The sequence shown here is derived from an EMBL/GenBank/DDBJ whole genome shotgun (WGS) entry which is preliminary data.</text>
</comment>
<dbReference type="EMBL" id="RRAZ01000031">
    <property type="protein sequence ID" value="RRH71272.1"/>
    <property type="molecule type" value="Genomic_DNA"/>
</dbReference>
<gene>
    <name evidence="1" type="ORF">EG244_16480</name>
</gene>
<reference evidence="1 2" key="1">
    <citation type="submission" date="2018-11" db="EMBL/GenBank/DDBJ databases">
        <title>Gemmobacter sp. nov., YIM 102744-1 draft genome.</title>
        <authorList>
            <person name="Li G."/>
            <person name="Jiang Y."/>
        </authorList>
    </citation>
    <scope>NUCLEOTIDE SEQUENCE [LARGE SCALE GENOMIC DNA]</scope>
    <source>
        <strain evidence="1 2">YIM 102744-1</strain>
    </source>
</reference>
<dbReference type="AlphaFoldDB" id="A0A3P3DCW7"/>